<reference evidence="2" key="1">
    <citation type="submission" date="2020-06" db="EMBL/GenBank/DDBJ databases">
        <authorList>
            <consortium name="Wellcome Sanger Institute Data Sharing"/>
        </authorList>
    </citation>
    <scope>NUCLEOTIDE SEQUENCE [LARGE SCALE GENOMIC DNA]</scope>
</reference>
<feature type="region of interest" description="Disordered" evidence="1">
    <location>
        <begin position="19"/>
        <end position="56"/>
    </location>
</feature>
<dbReference type="Ensembl" id="ENSGWIT00000038973.1">
    <property type="protein sequence ID" value="ENSGWIP00000035746.1"/>
    <property type="gene ID" value="ENSGWIG00000018469.1"/>
</dbReference>
<reference evidence="2" key="3">
    <citation type="submission" date="2025-09" db="UniProtKB">
        <authorList>
            <consortium name="Ensembl"/>
        </authorList>
    </citation>
    <scope>IDENTIFICATION</scope>
</reference>
<sequence length="56" mass="6111">MEETYLLNHPGVKKKILAGGTGPLPHFPPGAKVRPTNQSPDLLTGARFKPSMLNRM</sequence>
<dbReference type="AlphaFoldDB" id="A0A8C5GUK0"/>
<reference evidence="2" key="2">
    <citation type="submission" date="2025-08" db="UniProtKB">
        <authorList>
            <consortium name="Ensembl"/>
        </authorList>
    </citation>
    <scope>IDENTIFICATION</scope>
</reference>
<evidence type="ECO:0000313" key="2">
    <source>
        <dbReference type="Ensembl" id="ENSGWIP00000035746.1"/>
    </source>
</evidence>
<evidence type="ECO:0000256" key="1">
    <source>
        <dbReference type="SAM" id="MobiDB-lite"/>
    </source>
</evidence>
<keyword evidence="3" id="KW-1185">Reference proteome</keyword>
<protein>
    <submittedName>
        <fullName evidence="2">Uncharacterized protein</fullName>
    </submittedName>
</protein>
<proteinExistence type="predicted"/>
<name>A0A8C5GUK0_GOUWI</name>
<evidence type="ECO:0000313" key="3">
    <source>
        <dbReference type="Proteomes" id="UP000694680"/>
    </source>
</evidence>
<dbReference type="Proteomes" id="UP000694680">
    <property type="component" value="Chromosome 10"/>
</dbReference>
<accession>A0A8C5GUK0</accession>
<organism evidence="2 3">
    <name type="scientific">Gouania willdenowi</name>
    <name type="common">Blunt-snouted clingfish</name>
    <name type="synonym">Lepadogaster willdenowi</name>
    <dbReference type="NCBI Taxonomy" id="441366"/>
    <lineage>
        <taxon>Eukaryota</taxon>
        <taxon>Metazoa</taxon>
        <taxon>Chordata</taxon>
        <taxon>Craniata</taxon>
        <taxon>Vertebrata</taxon>
        <taxon>Euteleostomi</taxon>
        <taxon>Actinopterygii</taxon>
        <taxon>Neopterygii</taxon>
        <taxon>Teleostei</taxon>
        <taxon>Neoteleostei</taxon>
        <taxon>Acanthomorphata</taxon>
        <taxon>Ovalentaria</taxon>
        <taxon>Blenniimorphae</taxon>
        <taxon>Blenniiformes</taxon>
        <taxon>Gobiesocoidei</taxon>
        <taxon>Gobiesocidae</taxon>
        <taxon>Gobiesocinae</taxon>
        <taxon>Gouania</taxon>
    </lineage>
</organism>